<dbReference type="SUPFAM" id="SSF48371">
    <property type="entry name" value="ARM repeat"/>
    <property type="match status" value="1"/>
</dbReference>
<sequence>MNEAMKAEEKTDREELFLPELPTGESRIHQLIDLISSLISLSHTVKAFPAKWKSIRTRLELLNSSLIAAENCNPSENSAFSYIIQSILSSVIKCHDLASRCINLSYSGKLLMHSDLDVVLANFDHHLIDFTKIYTSGILINKSAIVVSKPPAGAGIDDMKFYIRDLFTRLKIGDCKMKHQALIALNELLLEDAKYAKIIVETEEIVRLLVSFLEFKELGIQEESAKAIMVIASFNSYNGILIEASVIAPLIQVLEVGSDLGKENAARALQKLTENSNNAWSISAHGGVTLLLKICSECTGKEQLISSACHILNNLAGVDDIRRFLIEEGAISVVVKLSRSKHEVLQIRVVEFLQTMASGDDSVRQMIIREGGIGPLLQVLDPRSSFSSKTREVALLAIDNLCFVSHTSINTLMGSEFLSWLLFFMRNGDISIQESVAKTSFCLSGTSDETRKAMGDAGFMPELVKLLNSKSSEIRELAAKALLNMVLLPRNRKRFIHENPNVIRVLQLLNPEDEKSDNKKLLLSLLMLLTNSNTARRKIASSEYNKNLVKLAEAGVTDAKRIIKKLSENRFRTLLSGIWKA</sequence>
<comment type="caution">
    <text evidence="3">The sequence shown here is derived from an EMBL/GenBank/DDBJ whole genome shotgun (WGS) entry which is preliminary data.</text>
</comment>
<dbReference type="EMBL" id="QPKB01000010">
    <property type="protein sequence ID" value="RWR93594.1"/>
    <property type="molecule type" value="Genomic_DNA"/>
</dbReference>
<organism evidence="3 4">
    <name type="scientific">Cinnamomum micranthum f. kanehirae</name>
    <dbReference type="NCBI Taxonomy" id="337451"/>
    <lineage>
        <taxon>Eukaryota</taxon>
        <taxon>Viridiplantae</taxon>
        <taxon>Streptophyta</taxon>
        <taxon>Embryophyta</taxon>
        <taxon>Tracheophyta</taxon>
        <taxon>Spermatophyta</taxon>
        <taxon>Magnoliopsida</taxon>
        <taxon>Magnoliidae</taxon>
        <taxon>Laurales</taxon>
        <taxon>Lauraceae</taxon>
        <taxon>Cinnamomum</taxon>
    </lineage>
</organism>
<protein>
    <submittedName>
        <fullName evidence="3">Vacuolar protein 8-like protein</fullName>
    </submittedName>
</protein>
<gene>
    <name evidence="3" type="ORF">CKAN_02285600</name>
</gene>
<dbReference type="Gene3D" id="1.25.10.10">
    <property type="entry name" value="Leucine-rich Repeat Variant"/>
    <property type="match status" value="1"/>
</dbReference>
<dbReference type="Pfam" id="PF00514">
    <property type="entry name" value="Arm"/>
    <property type="match status" value="1"/>
</dbReference>
<dbReference type="PANTHER" id="PTHR46043">
    <property type="entry name" value="ARM REPEAT SUPERFAMILY PROTEIN"/>
    <property type="match status" value="1"/>
</dbReference>
<dbReference type="InterPro" id="IPR011989">
    <property type="entry name" value="ARM-like"/>
</dbReference>
<dbReference type="InterPro" id="IPR016024">
    <property type="entry name" value="ARM-type_fold"/>
</dbReference>
<dbReference type="PROSITE" id="PS50176">
    <property type="entry name" value="ARM_REPEAT"/>
    <property type="match status" value="1"/>
</dbReference>
<dbReference type="InterPro" id="IPR054296">
    <property type="entry name" value="DUF7032"/>
</dbReference>
<dbReference type="AlphaFoldDB" id="A0A3S3R2W7"/>
<dbReference type="PANTHER" id="PTHR46043:SF5">
    <property type="entry name" value="ARM REPEAT SUPERFAMILY PROTEIN"/>
    <property type="match status" value="1"/>
</dbReference>
<evidence type="ECO:0000259" key="2">
    <source>
        <dbReference type="Pfam" id="PF23005"/>
    </source>
</evidence>
<dbReference type="InterPro" id="IPR000225">
    <property type="entry name" value="Armadillo"/>
</dbReference>
<dbReference type="Pfam" id="PF23005">
    <property type="entry name" value="DUF7032"/>
    <property type="match status" value="1"/>
</dbReference>
<feature type="domain" description="DUF7032" evidence="2">
    <location>
        <begin position="30"/>
        <end position="138"/>
    </location>
</feature>
<dbReference type="Proteomes" id="UP000283530">
    <property type="component" value="Unassembled WGS sequence"/>
</dbReference>
<dbReference type="SMART" id="SM00185">
    <property type="entry name" value="ARM"/>
    <property type="match status" value="6"/>
</dbReference>
<evidence type="ECO:0000256" key="1">
    <source>
        <dbReference type="PROSITE-ProRule" id="PRU00259"/>
    </source>
</evidence>
<reference evidence="3 4" key="1">
    <citation type="journal article" date="2019" name="Nat. Plants">
        <title>Stout camphor tree genome fills gaps in understanding of flowering plant genome evolution.</title>
        <authorList>
            <person name="Chaw S.M."/>
            <person name="Liu Y.C."/>
            <person name="Wu Y.W."/>
            <person name="Wang H.Y."/>
            <person name="Lin C.I."/>
            <person name="Wu C.S."/>
            <person name="Ke H.M."/>
            <person name="Chang L.Y."/>
            <person name="Hsu C.Y."/>
            <person name="Yang H.T."/>
            <person name="Sudianto E."/>
            <person name="Hsu M.H."/>
            <person name="Wu K.P."/>
            <person name="Wang L.N."/>
            <person name="Leebens-Mack J.H."/>
            <person name="Tsai I.J."/>
        </authorList>
    </citation>
    <scope>NUCLEOTIDE SEQUENCE [LARGE SCALE GENOMIC DNA]</scope>
    <source>
        <strain evidence="4">cv. Chaw 1501</strain>
        <tissue evidence="3">Young leaves</tissue>
    </source>
</reference>
<name>A0A3S3R2W7_9MAGN</name>
<accession>A0A3S3R2W7</accession>
<dbReference type="OrthoDB" id="7537227at2759"/>
<keyword evidence="4" id="KW-1185">Reference proteome</keyword>
<feature type="repeat" description="ARM" evidence="1">
    <location>
        <begin position="458"/>
        <end position="485"/>
    </location>
</feature>
<evidence type="ECO:0000313" key="3">
    <source>
        <dbReference type="EMBL" id="RWR93594.1"/>
    </source>
</evidence>
<evidence type="ECO:0000313" key="4">
    <source>
        <dbReference type="Proteomes" id="UP000283530"/>
    </source>
</evidence>
<proteinExistence type="predicted"/>